<dbReference type="RefSeq" id="WP_138449292.1">
    <property type="nucleotide sequence ID" value="NZ_VBUT01000007.1"/>
</dbReference>
<dbReference type="AlphaFoldDB" id="A0A5R8NME5"/>
<comment type="caution">
    <text evidence="3">The sequence shown here is derived from an EMBL/GenBank/DDBJ whole genome shotgun (WGS) entry which is preliminary data.</text>
</comment>
<evidence type="ECO:0000256" key="1">
    <source>
        <dbReference type="SAM" id="MobiDB-lite"/>
    </source>
</evidence>
<evidence type="ECO:0000313" key="3">
    <source>
        <dbReference type="EMBL" id="TLF75797.1"/>
    </source>
</evidence>
<dbReference type="InterPro" id="IPR056135">
    <property type="entry name" value="DUF7718"/>
</dbReference>
<sequence length="140" mass="16056">MVRRGQQNKRALREASKSAFEQLDSPHGTYAPPDREKCRYRQWDTPVDDLGTVRLQFNIWRANGQIADFVINVQVLTSDGWTSVERVDCCHGHCHLHVDNDDENARSLYKLDGPADVEHAFSRVQVLADQRARIIRDRGA</sequence>
<dbReference type="Pfam" id="PF24839">
    <property type="entry name" value="DUF7718"/>
    <property type="match status" value="1"/>
</dbReference>
<name>A0A5R8NME5_9NOCA</name>
<dbReference type="Proteomes" id="UP000306378">
    <property type="component" value="Unassembled WGS sequence"/>
</dbReference>
<protein>
    <recommendedName>
        <fullName evidence="2">DUF7718 domain-containing protein</fullName>
    </recommendedName>
</protein>
<organism evidence="3 4">
    <name type="scientific">Nocardia cyriacigeorgica</name>
    <dbReference type="NCBI Taxonomy" id="135487"/>
    <lineage>
        <taxon>Bacteria</taxon>
        <taxon>Bacillati</taxon>
        <taxon>Actinomycetota</taxon>
        <taxon>Actinomycetes</taxon>
        <taxon>Mycobacteriales</taxon>
        <taxon>Nocardiaceae</taxon>
        <taxon>Nocardia</taxon>
    </lineage>
</organism>
<gene>
    <name evidence="3" type="ORF">FEK34_18675</name>
</gene>
<evidence type="ECO:0000313" key="4">
    <source>
        <dbReference type="Proteomes" id="UP000306378"/>
    </source>
</evidence>
<dbReference type="EMBL" id="VBUT01000007">
    <property type="protein sequence ID" value="TLF75797.1"/>
    <property type="molecule type" value="Genomic_DNA"/>
</dbReference>
<accession>A0A5R8NME5</accession>
<feature type="domain" description="DUF7718" evidence="2">
    <location>
        <begin position="52"/>
        <end position="110"/>
    </location>
</feature>
<proteinExistence type="predicted"/>
<reference evidence="3 4" key="1">
    <citation type="submission" date="2019-05" db="EMBL/GenBank/DDBJ databases">
        <title>Genomes sequences of two Nocardia cyriacigeorgica environmental isolates, type strains Nocardia asteroides ATCC 19247 and Nocardia cyriacigeorgica DSM 44484.</title>
        <authorList>
            <person name="Vautrin F."/>
            <person name="Bergeron E."/>
            <person name="Dubost A."/>
            <person name="Abrouk D."/>
            <person name="Rodriguez Nava V."/>
            <person name="Pujic P."/>
        </authorList>
    </citation>
    <scope>NUCLEOTIDE SEQUENCE [LARGE SCALE GENOMIC DNA]</scope>
    <source>
        <strain evidence="3 4">EML 446</strain>
    </source>
</reference>
<feature type="region of interest" description="Disordered" evidence="1">
    <location>
        <begin position="1"/>
        <end position="37"/>
    </location>
</feature>
<evidence type="ECO:0000259" key="2">
    <source>
        <dbReference type="Pfam" id="PF24839"/>
    </source>
</evidence>